<gene>
    <name evidence="3" type="ORF">QLQ80_02995</name>
</gene>
<dbReference type="AlphaFoldDB" id="A0AAJ1UX59"/>
<keyword evidence="4" id="KW-1185">Reference proteome</keyword>
<keyword evidence="1" id="KW-0175">Coiled coil</keyword>
<evidence type="ECO:0000256" key="2">
    <source>
        <dbReference type="SAM" id="SignalP"/>
    </source>
</evidence>
<reference evidence="3" key="1">
    <citation type="submission" date="2023-05" db="EMBL/GenBank/DDBJ databases">
        <title>Mycoplasma phocimorsus sp. nov., isolated from Scandinavian patients with seal finger or septic arthritis after contact with seals.</title>
        <authorList>
            <person name="Skafte-Holm A."/>
            <person name="Pedersen T.R."/>
            <person name="Froelund M."/>
            <person name="Stegger M."/>
            <person name="Qvortrup K."/>
            <person name="Michaels D.L."/>
            <person name="Brown D.R."/>
            <person name="Jensen J.S."/>
        </authorList>
    </citation>
    <scope>NUCLEOTIDE SEQUENCE</scope>
    <source>
        <strain evidence="3">M5725</strain>
    </source>
</reference>
<evidence type="ECO:0008006" key="5">
    <source>
        <dbReference type="Google" id="ProtNLM"/>
    </source>
</evidence>
<dbReference type="Proteomes" id="UP001224428">
    <property type="component" value="Unassembled WGS sequence"/>
</dbReference>
<evidence type="ECO:0000256" key="1">
    <source>
        <dbReference type="SAM" id="Coils"/>
    </source>
</evidence>
<feature type="chain" id="PRO_5042596026" description="DUF31 domain-containing protein" evidence="2">
    <location>
        <begin position="26"/>
        <end position="652"/>
    </location>
</feature>
<evidence type="ECO:0000313" key="4">
    <source>
        <dbReference type="Proteomes" id="UP001224428"/>
    </source>
</evidence>
<evidence type="ECO:0000313" key="3">
    <source>
        <dbReference type="EMBL" id="MDJ1646030.1"/>
    </source>
</evidence>
<sequence length="652" mass="76943">MNSKYKKVLSAGVFSTLALVSISGALISAYTTTRTTFKIKYENIQHIIDKNLTNEYDNKVNTPLKVPKTKKGYIFVNWEEKETKIALDKIPSGWNSDIILIPYVIKEYKDFSATKQLFLLQLSNYSNKNLVDNIKKLIAEEEKAQGFNKFDLQQEIFNSITTLNNILNKGAEESVKAFKRKFSKDKLDILRDNPYNNNELFTESSNEYSQLVESIDSSFEQIKKKMQLQLDYLSTNEEFENMVSEYEQQTAKLIRNFNEKATEIRDYYVNFELSAIQNISELENEFKSNSDLIELFKKAEDSLDNISLLSKHKQLQENLKLRLNKLIFDIKSTLLFNKKSNNNHTFRSFLKVAAGFVSLITFGLISYKVSNTLIRKRREIENEENKIKDAQLEAEIERNVKQKFKDYQNSENYLVEKRNWNLQQLKNQKHLDLNKSKKLIFDLVIEIDTPGNNDKIKNKNINCNSNNKCYWEPYYKNGERLWKLKKDYFNNNNNKGEDLFFVHPYYITGKKYKKDSNGEENNWNSYSWMNDKEISFDSFKYYFAGVTYEQIIDSSINIGFTDVWEKNQNKFKDAKAQSDNLPLKDLVGKGWQVRKYSENKNNGLYNQKKSFKINVYIEEMSNNNKFDQLKLKEFRKEIEEKYKLKNKSNLID</sequence>
<feature type="signal peptide" evidence="2">
    <location>
        <begin position="1"/>
        <end position="25"/>
    </location>
</feature>
<proteinExistence type="predicted"/>
<dbReference type="RefSeq" id="WP_283827405.1">
    <property type="nucleotide sequence ID" value="NZ_JASDDP010000024.1"/>
</dbReference>
<keyword evidence="2" id="KW-0732">Signal</keyword>
<dbReference type="EMBL" id="JASDDP010000024">
    <property type="protein sequence ID" value="MDJ1646030.1"/>
    <property type="molecule type" value="Genomic_DNA"/>
</dbReference>
<name>A0AAJ1UX59_9MOLU</name>
<comment type="caution">
    <text evidence="3">The sequence shown here is derived from an EMBL/GenBank/DDBJ whole genome shotgun (WGS) entry which is preliminary data.</text>
</comment>
<protein>
    <recommendedName>
        <fullName evidence="5">DUF31 domain-containing protein</fullName>
    </recommendedName>
</protein>
<organism evidence="3 4">
    <name type="scientific">Mycoplasma phocimorsus</name>
    <dbReference type="NCBI Taxonomy" id="3045839"/>
    <lineage>
        <taxon>Bacteria</taxon>
        <taxon>Bacillati</taxon>
        <taxon>Mycoplasmatota</taxon>
        <taxon>Mollicutes</taxon>
        <taxon>Mycoplasmataceae</taxon>
        <taxon>Mycoplasma</taxon>
    </lineage>
</organism>
<feature type="coiled-coil region" evidence="1">
    <location>
        <begin position="373"/>
        <end position="400"/>
    </location>
</feature>
<accession>A0AAJ1UX59</accession>